<evidence type="ECO:0000256" key="1">
    <source>
        <dbReference type="SAM" id="MobiDB-lite"/>
    </source>
</evidence>
<feature type="region of interest" description="Disordered" evidence="1">
    <location>
        <begin position="14"/>
        <end position="41"/>
    </location>
</feature>
<protein>
    <submittedName>
        <fullName evidence="2">Uncharacterized protein</fullName>
    </submittedName>
</protein>
<organism evidence="2">
    <name type="scientific">Panicum hallii</name>
    <dbReference type="NCBI Taxonomy" id="206008"/>
    <lineage>
        <taxon>Eukaryota</taxon>
        <taxon>Viridiplantae</taxon>
        <taxon>Streptophyta</taxon>
        <taxon>Embryophyta</taxon>
        <taxon>Tracheophyta</taxon>
        <taxon>Spermatophyta</taxon>
        <taxon>Magnoliopsida</taxon>
        <taxon>Liliopsida</taxon>
        <taxon>Poales</taxon>
        <taxon>Poaceae</taxon>
        <taxon>PACMAD clade</taxon>
        <taxon>Panicoideae</taxon>
        <taxon>Panicodae</taxon>
        <taxon>Paniceae</taxon>
        <taxon>Panicinae</taxon>
        <taxon>Panicum</taxon>
        <taxon>Panicum sect. Panicum</taxon>
    </lineage>
</organism>
<dbReference type="AlphaFoldDB" id="A0A2S3H3T1"/>
<dbReference type="Proteomes" id="UP000243499">
    <property type="component" value="Chromosome 2"/>
</dbReference>
<evidence type="ECO:0000313" key="2">
    <source>
        <dbReference type="EMBL" id="PAN14779.1"/>
    </source>
</evidence>
<reference evidence="2" key="1">
    <citation type="submission" date="2018-04" db="EMBL/GenBank/DDBJ databases">
        <title>WGS assembly of Panicum hallii.</title>
        <authorList>
            <person name="Lovell J."/>
            <person name="Jenkins J."/>
            <person name="Lowry D."/>
            <person name="Mamidi S."/>
            <person name="Sreedasyam A."/>
            <person name="Weng X."/>
            <person name="Barry K."/>
            <person name="Bonette J."/>
            <person name="Campitelli B."/>
            <person name="Daum C."/>
            <person name="Gordon S."/>
            <person name="Gould B."/>
            <person name="Lipzen A."/>
            <person name="Macqueen A."/>
            <person name="Palacio-Mejia J."/>
            <person name="Plott C."/>
            <person name="Shakirov E."/>
            <person name="Shu S."/>
            <person name="Yoshinaga Y."/>
            <person name="Zane M."/>
            <person name="Rokhsar D."/>
            <person name="Grimwood J."/>
            <person name="Schmutz J."/>
            <person name="Juenger T."/>
        </authorList>
    </citation>
    <scope>NUCLEOTIDE SEQUENCE [LARGE SCALE GENOMIC DNA]</scope>
    <source>
        <strain evidence="2">FIL2</strain>
    </source>
</reference>
<gene>
    <name evidence="2" type="ORF">PAHAL_2G443900</name>
</gene>
<dbReference type="EMBL" id="CM008047">
    <property type="protein sequence ID" value="PAN14779.1"/>
    <property type="molecule type" value="Genomic_DNA"/>
</dbReference>
<accession>A0A2S3H3T1</accession>
<name>A0A2S3H3T1_9POAL</name>
<dbReference type="Gramene" id="PAN14779">
    <property type="protein sequence ID" value="PAN14779"/>
    <property type="gene ID" value="PAHAL_2G443900"/>
</dbReference>
<proteinExistence type="predicted"/>
<sequence>MPWDAVPVASFGRCGDGNQAASTSPAYDARPRAATQEKNTLAKSIRRKIHWPRYVRSL</sequence>